<gene>
    <name evidence="1" type="ORF">AQUCO_11800026v1</name>
</gene>
<proteinExistence type="predicted"/>
<feature type="non-terminal residue" evidence="1">
    <location>
        <position position="1"/>
    </location>
</feature>
<dbReference type="Gene3D" id="3.40.50.300">
    <property type="entry name" value="P-loop containing nucleotide triphosphate hydrolases"/>
    <property type="match status" value="1"/>
</dbReference>
<accession>A0A2G5C225</accession>
<dbReference type="OrthoDB" id="1721183at2759"/>
<dbReference type="InterPro" id="IPR027417">
    <property type="entry name" value="P-loop_NTPase"/>
</dbReference>
<keyword evidence="2" id="KW-1185">Reference proteome</keyword>
<sequence>VQALILSPTREIASQTEKVSLVIGNYYINLQAHACVEGKSMGEDIRKLEYGVHVDESDEMLSRGFKDQIYDVCGYLPPDLQAIILADDGGARFQPVFLRSAALDKTLQCYLLKYLIKVVLQCKMFSRRINLKALTKVFSPPAYKCSAISLGLC</sequence>
<evidence type="ECO:0000313" key="1">
    <source>
        <dbReference type="EMBL" id="PIA25349.1"/>
    </source>
</evidence>
<protein>
    <recommendedName>
        <fullName evidence="3">Helicase ATP-binding domain-containing protein</fullName>
    </recommendedName>
</protein>
<evidence type="ECO:0000313" key="2">
    <source>
        <dbReference type="Proteomes" id="UP000230069"/>
    </source>
</evidence>
<dbReference type="AlphaFoldDB" id="A0A2G5C225"/>
<reference evidence="1 2" key="1">
    <citation type="submission" date="2017-09" db="EMBL/GenBank/DDBJ databases">
        <title>WGS assembly of Aquilegia coerulea Goldsmith.</title>
        <authorList>
            <person name="Hodges S."/>
            <person name="Kramer E."/>
            <person name="Nordborg M."/>
            <person name="Tomkins J."/>
            <person name="Borevitz J."/>
            <person name="Derieg N."/>
            <person name="Yan J."/>
            <person name="Mihaltcheva S."/>
            <person name="Hayes R.D."/>
            <person name="Rokhsar D."/>
        </authorList>
    </citation>
    <scope>NUCLEOTIDE SEQUENCE [LARGE SCALE GENOMIC DNA]</scope>
    <source>
        <strain evidence="2">cv. Goldsmith</strain>
    </source>
</reference>
<evidence type="ECO:0008006" key="3">
    <source>
        <dbReference type="Google" id="ProtNLM"/>
    </source>
</evidence>
<dbReference type="SUPFAM" id="SSF52540">
    <property type="entry name" value="P-loop containing nucleoside triphosphate hydrolases"/>
    <property type="match status" value="1"/>
</dbReference>
<dbReference type="Proteomes" id="UP000230069">
    <property type="component" value="Unassembled WGS sequence"/>
</dbReference>
<organism evidence="1 2">
    <name type="scientific">Aquilegia coerulea</name>
    <name type="common">Rocky mountain columbine</name>
    <dbReference type="NCBI Taxonomy" id="218851"/>
    <lineage>
        <taxon>Eukaryota</taxon>
        <taxon>Viridiplantae</taxon>
        <taxon>Streptophyta</taxon>
        <taxon>Embryophyta</taxon>
        <taxon>Tracheophyta</taxon>
        <taxon>Spermatophyta</taxon>
        <taxon>Magnoliopsida</taxon>
        <taxon>Ranunculales</taxon>
        <taxon>Ranunculaceae</taxon>
        <taxon>Thalictroideae</taxon>
        <taxon>Aquilegia</taxon>
    </lineage>
</organism>
<name>A0A2G5C225_AQUCA</name>
<dbReference type="EMBL" id="KZ305134">
    <property type="protein sequence ID" value="PIA25349.1"/>
    <property type="molecule type" value="Genomic_DNA"/>
</dbReference>